<reference evidence="1" key="2">
    <citation type="submission" date="2025-03" db="EMBL/GenBank/DDBJ databases">
        <authorList>
            <consortium name="ELIXIR-Norway"/>
            <consortium name="Elixir Norway"/>
        </authorList>
    </citation>
    <scope>NUCLEOTIDE SEQUENCE</scope>
</reference>
<evidence type="ECO:0000313" key="1">
    <source>
        <dbReference type="EMBL" id="CAN0485570.1"/>
    </source>
</evidence>
<proteinExistence type="predicted"/>
<protein>
    <submittedName>
        <fullName evidence="1">Uncharacterized protein</fullName>
    </submittedName>
</protein>
<sequence>MIFISSPGCPEAVIKAAETELVLRTSAKNQKPRETAESDKEEELKAGKSGRMQET</sequence>
<dbReference type="Proteomes" id="UP001162501">
    <property type="component" value="Chromosome 33"/>
</dbReference>
<name>A0AC59ZR16_RANTA</name>
<accession>A0AC59ZR16</accession>
<gene>
    <name evidence="1" type="ORF">MRATA1EN22A_LOCUS21244</name>
</gene>
<organism evidence="1 2">
    <name type="scientific">Rangifer tarandus platyrhynchus</name>
    <name type="common">Svalbard reindeer</name>
    <dbReference type="NCBI Taxonomy" id="3082113"/>
    <lineage>
        <taxon>Eukaryota</taxon>
        <taxon>Metazoa</taxon>
        <taxon>Chordata</taxon>
        <taxon>Craniata</taxon>
        <taxon>Vertebrata</taxon>
        <taxon>Euteleostomi</taxon>
        <taxon>Mammalia</taxon>
        <taxon>Eutheria</taxon>
        <taxon>Laurasiatheria</taxon>
        <taxon>Artiodactyla</taxon>
        <taxon>Ruminantia</taxon>
        <taxon>Pecora</taxon>
        <taxon>Cervidae</taxon>
        <taxon>Odocoileinae</taxon>
        <taxon>Rangifer</taxon>
    </lineage>
</organism>
<feature type="non-terminal residue" evidence="1">
    <location>
        <position position="55"/>
    </location>
</feature>
<dbReference type="EMBL" id="OX596117">
    <property type="protein sequence ID" value="CAN0485570.1"/>
    <property type="molecule type" value="Genomic_DNA"/>
</dbReference>
<evidence type="ECO:0000313" key="2">
    <source>
        <dbReference type="Proteomes" id="UP001162501"/>
    </source>
</evidence>
<reference evidence="1" key="1">
    <citation type="submission" date="2023-05" db="EMBL/GenBank/DDBJ databases">
        <authorList>
            <consortium name="ELIXIR-Norway"/>
        </authorList>
    </citation>
    <scope>NUCLEOTIDE SEQUENCE</scope>
</reference>